<dbReference type="InterPro" id="IPR017437">
    <property type="entry name" value="ATP-NAD_kinase_PpnK-typ_C"/>
</dbReference>
<dbReference type="EMBL" id="LKCW01000007">
    <property type="protein sequence ID" value="KPM45452.1"/>
    <property type="molecule type" value="Genomic_DNA"/>
</dbReference>
<feature type="compositionally biased region" description="Polar residues" evidence="6">
    <location>
        <begin position="169"/>
        <end position="181"/>
    </location>
</feature>
<gene>
    <name evidence="7" type="ORF">AK830_g1052</name>
</gene>
<dbReference type="GO" id="GO:0019674">
    <property type="term" value="P:NAD+ metabolic process"/>
    <property type="evidence" value="ECO:0007669"/>
    <property type="project" value="InterPro"/>
</dbReference>
<dbReference type="FunFam" id="2.60.200.30:FF:000005">
    <property type="entry name" value="NAD+ kinase Utr1"/>
    <property type="match status" value="1"/>
</dbReference>
<reference evidence="7 8" key="1">
    <citation type="submission" date="2015-09" db="EMBL/GenBank/DDBJ databases">
        <title>Draft genome of a European isolate of the apple canker pathogen Neonectria ditissima.</title>
        <authorList>
            <person name="Gomez-Cortecero A."/>
            <person name="Harrison R.J."/>
            <person name="Armitage A.D."/>
        </authorList>
    </citation>
    <scope>NUCLEOTIDE SEQUENCE [LARGE SCALE GENOMIC DNA]</scope>
    <source>
        <strain evidence="7 8">R09/05</strain>
    </source>
</reference>
<feature type="region of interest" description="Disordered" evidence="6">
    <location>
        <begin position="319"/>
        <end position="396"/>
    </location>
</feature>
<dbReference type="SUPFAM" id="SSF111331">
    <property type="entry name" value="NAD kinase/diacylglycerol kinase-like"/>
    <property type="match status" value="1"/>
</dbReference>
<dbReference type="GO" id="GO:0003951">
    <property type="term" value="F:NAD+ kinase activity"/>
    <property type="evidence" value="ECO:0007669"/>
    <property type="project" value="InterPro"/>
</dbReference>
<evidence type="ECO:0000313" key="8">
    <source>
        <dbReference type="Proteomes" id="UP000050424"/>
    </source>
</evidence>
<evidence type="ECO:0000256" key="1">
    <source>
        <dbReference type="ARBA" id="ARBA00010995"/>
    </source>
</evidence>
<feature type="compositionally biased region" description="Low complexity" evidence="6">
    <location>
        <begin position="52"/>
        <end position="86"/>
    </location>
</feature>
<feature type="compositionally biased region" description="Low complexity" evidence="6">
    <location>
        <begin position="182"/>
        <end position="236"/>
    </location>
</feature>
<comment type="caution">
    <text evidence="7">The sequence shown here is derived from an EMBL/GenBank/DDBJ whole genome shotgun (WGS) entry which is preliminary data.</text>
</comment>
<organism evidence="7 8">
    <name type="scientific">Neonectria ditissima</name>
    <dbReference type="NCBI Taxonomy" id="78410"/>
    <lineage>
        <taxon>Eukaryota</taxon>
        <taxon>Fungi</taxon>
        <taxon>Dikarya</taxon>
        <taxon>Ascomycota</taxon>
        <taxon>Pezizomycotina</taxon>
        <taxon>Sordariomycetes</taxon>
        <taxon>Hypocreomycetidae</taxon>
        <taxon>Hypocreales</taxon>
        <taxon>Nectriaceae</taxon>
        <taxon>Neonectria</taxon>
    </lineage>
</organism>
<feature type="region of interest" description="Disordered" evidence="6">
    <location>
        <begin position="138"/>
        <end position="256"/>
    </location>
</feature>
<feature type="region of interest" description="Disordered" evidence="6">
    <location>
        <begin position="272"/>
        <end position="305"/>
    </location>
</feature>
<dbReference type="InterPro" id="IPR016064">
    <property type="entry name" value="NAD/diacylglycerol_kinase_sf"/>
</dbReference>
<comment type="similarity">
    <text evidence="1">Belongs to the NAD kinase family.</text>
</comment>
<feature type="compositionally biased region" description="Low complexity" evidence="6">
    <location>
        <begin position="138"/>
        <end position="165"/>
    </location>
</feature>
<feature type="region of interest" description="Disordered" evidence="6">
    <location>
        <begin position="1"/>
        <end position="38"/>
    </location>
</feature>
<dbReference type="InterPro" id="IPR002504">
    <property type="entry name" value="NADK"/>
</dbReference>
<dbReference type="PANTHER" id="PTHR20275">
    <property type="entry name" value="NAD KINASE"/>
    <property type="match status" value="1"/>
</dbReference>
<dbReference type="Pfam" id="PF01513">
    <property type="entry name" value="NAD_kinase"/>
    <property type="match status" value="1"/>
</dbReference>
<feature type="compositionally biased region" description="Low complexity" evidence="6">
    <location>
        <begin position="97"/>
        <end position="107"/>
    </location>
</feature>
<sequence>MTGVLRASSPTALHPTLGSPRRDREGSPLSIKSAPVAERDGVLLVDLPAAATSSSSSLLTTTATNDNTLTPTTTTTTTTTSSPSPSHNSQDNVADNSSTLPDPELLLPSSSSATFSVVAAAEDAIDPIPGLPLRRSAPTAGASFGGSSSPSLLVSPSTIPSTTPLEAPASSSVGTSPGRLQSPSLSVITPSTSSSSSSSSSPLESEAAITTTTLVSSTPSPSFPSSASASASASASFHHQQQSGHRRNTPSRDSIPRQTVIKALASVARQRKPDALSLVAPSHSNSHSHSRVAGGSSHARTGSQSRSLSLLYGMYSAQGGDGESLSESLSEALSKARSPTTGAGTDAGTSTSTSDPSSQTLTDALNDIAKSRMAPAPPTPTATTPIPTPTTAVRSAPANSSHFNVASPAATAANANADSTSAISTAAALSSAAAAATPTPATALFPSSLQSPCFYHERFADAVDIGKVLEEIKNDVSMSHSRLVATATGVREVSKQLQRRPVKRAVRNIMIVTKARDNQLVYLTRELASWLLRTPRYGSDLGVNVYVDAKLRGSRRFDAPAILAENPRFQHMLKYWTPDLCWSQPEKFDLVLTLGGDGTVLFTSWLFQRIVPPVLSFSLGSLGFMTTFEFEKYKEHLNRVMGDDGMKINLRMRFTCTVYRGGLLGGPTLEEGEQFEVLNELVIDRGPSPYVSNLELYGDDELLTVVQADGCIFSTPTGSTAYSLSAGGALVHPDIPAILLTPICPHTLSFRPMVLSDTMALRVTIPRNSRATAYCAFDGKGRLELRQGDHVTITASQYPFPTVTRTDTEWFDSVSRTLRWNVRAAAQKPFDADAASPNDDDQEDLSWDIDTDSAFYGSEEGSVSASPIRRQMSLLGL</sequence>
<dbReference type="GO" id="GO:0006741">
    <property type="term" value="P:NADP+ biosynthetic process"/>
    <property type="evidence" value="ECO:0007669"/>
    <property type="project" value="InterPro"/>
</dbReference>
<dbReference type="InterPro" id="IPR017438">
    <property type="entry name" value="ATP-NAD_kinase_N"/>
</dbReference>
<dbReference type="STRING" id="78410.A0A0N8H8T3"/>
<evidence type="ECO:0000256" key="6">
    <source>
        <dbReference type="SAM" id="MobiDB-lite"/>
    </source>
</evidence>
<evidence type="ECO:0000256" key="2">
    <source>
        <dbReference type="ARBA" id="ARBA00022679"/>
    </source>
</evidence>
<dbReference type="PANTHER" id="PTHR20275:SF0">
    <property type="entry name" value="NAD KINASE"/>
    <property type="match status" value="1"/>
</dbReference>
<keyword evidence="8" id="KW-1185">Reference proteome</keyword>
<evidence type="ECO:0000313" key="7">
    <source>
        <dbReference type="EMBL" id="KPM45452.1"/>
    </source>
</evidence>
<dbReference type="FunFam" id="3.40.50.10330:FF:000025">
    <property type="entry name" value="NAD+ kinase Utr1"/>
    <property type="match status" value="1"/>
</dbReference>
<feature type="region of interest" description="Disordered" evidence="6">
    <location>
        <begin position="52"/>
        <end position="107"/>
    </location>
</feature>
<keyword evidence="2" id="KW-0808">Transferase</keyword>
<protein>
    <submittedName>
        <fullName evidence="7">NAD(+) kinase</fullName>
    </submittedName>
</protein>
<feature type="compositionally biased region" description="Low complexity" evidence="6">
    <location>
        <begin position="381"/>
        <end position="392"/>
    </location>
</feature>
<feature type="compositionally biased region" description="Low complexity" evidence="6">
    <location>
        <begin position="323"/>
        <end position="358"/>
    </location>
</feature>
<dbReference type="HAMAP" id="MF_00361">
    <property type="entry name" value="NAD_kinase"/>
    <property type="match status" value="1"/>
</dbReference>
<accession>A0A0N8H8T3</accession>
<keyword evidence="3 7" id="KW-0418">Kinase</keyword>
<dbReference type="OrthoDB" id="24581at2759"/>
<evidence type="ECO:0000256" key="3">
    <source>
        <dbReference type="ARBA" id="ARBA00022777"/>
    </source>
</evidence>
<keyword evidence="4" id="KW-0521">NADP</keyword>
<feature type="compositionally biased region" description="Polar residues" evidence="6">
    <location>
        <begin position="87"/>
        <end position="96"/>
    </location>
</feature>
<dbReference type="AlphaFoldDB" id="A0A0N8H8T3"/>
<dbReference type="Proteomes" id="UP000050424">
    <property type="component" value="Unassembled WGS sequence"/>
</dbReference>
<name>A0A0N8H8T3_9HYPO</name>
<evidence type="ECO:0000256" key="5">
    <source>
        <dbReference type="ARBA" id="ARBA00023027"/>
    </source>
</evidence>
<dbReference type="Gene3D" id="3.40.50.10330">
    <property type="entry name" value="Probable inorganic polyphosphate/atp-NAD kinase, domain 1"/>
    <property type="match status" value="1"/>
</dbReference>
<dbReference type="Pfam" id="PF20143">
    <property type="entry name" value="NAD_kinase_C"/>
    <property type="match status" value="1"/>
</dbReference>
<evidence type="ECO:0000256" key="4">
    <source>
        <dbReference type="ARBA" id="ARBA00022857"/>
    </source>
</evidence>
<keyword evidence="5" id="KW-0520">NAD</keyword>
<proteinExistence type="inferred from homology"/>
<dbReference type="Gene3D" id="2.60.200.30">
    <property type="entry name" value="Probable inorganic polyphosphate/atp-NAD kinase, domain 2"/>
    <property type="match status" value="1"/>
</dbReference>